<dbReference type="AlphaFoldDB" id="A0A2T9YIN8"/>
<accession>A0A2T9YIN8</accession>
<evidence type="ECO:0000256" key="9">
    <source>
        <dbReference type="ARBA" id="ARBA00038126"/>
    </source>
</evidence>
<dbReference type="GO" id="GO:0032259">
    <property type="term" value="P:methylation"/>
    <property type="evidence" value="ECO:0007669"/>
    <property type="project" value="UniProtKB-KW"/>
</dbReference>
<dbReference type="PANTHER" id="PTHR14614">
    <property type="entry name" value="HEPATOCELLULAR CARCINOMA-ASSOCIATED ANTIGEN"/>
    <property type="match status" value="1"/>
</dbReference>
<dbReference type="OrthoDB" id="1723750at2759"/>
<evidence type="ECO:0000256" key="8">
    <source>
        <dbReference type="ARBA" id="ARBA00023242"/>
    </source>
</evidence>
<evidence type="ECO:0000256" key="3">
    <source>
        <dbReference type="ARBA" id="ARBA00012533"/>
    </source>
</evidence>
<dbReference type="EC" id="2.1.1.85" evidence="3"/>
<evidence type="ECO:0000313" key="11">
    <source>
        <dbReference type="Proteomes" id="UP000245383"/>
    </source>
</evidence>
<sequence length="470" mass="53257">MSFRFNFNESSDLEDFAHSSDYPCSKEKTPNSELLHSTNTYSQPCQECPIFMTEQSSLLFNSVRYGSNKMHVIYKRNLSDVKIQLAFEDEVAIPSSSSNSLNNADESKVNELTDQLNFSKLSLSGVLDSNTVDSDLIKGIYEGGFKTWECSVDLIDYFSENFKNEGFEHKRILELGCGSSLPSLHILKNTKTTIVHLQDYNEHVINYITIPNVLANICLIPYFSIISQKKDGKAIEDQGETLSLSLDQESLIEIDMDELRGATLFNSLNKTELSNCNAASDLKTTSDVYDNSTQSEYYELSDLEVAKANEIILSQSFDNNHKLDANQTCIKDRTKFFSGSWDSFTKYRTQHEELSSQKYDIILTSETIYDVDSQHSLYKCLVESLAKSSLKSSNGVNNTQSNTDITNKDISLYSNDEPAIYLAAKSVYFGLSGSILTFKKYVESQNDFKVERVWKSNQGIQREILKLTWK</sequence>
<dbReference type="PANTHER" id="PTHR14614:SF39">
    <property type="entry name" value="HISTIDINE PROTEIN METHYLTRANSFERASE 1 HOMOLOG"/>
    <property type="match status" value="1"/>
</dbReference>
<reference evidence="10 11" key="1">
    <citation type="journal article" date="2018" name="MBio">
        <title>Comparative Genomics Reveals the Core Gene Toolbox for the Fungus-Insect Symbiosis.</title>
        <authorList>
            <person name="Wang Y."/>
            <person name="Stata M."/>
            <person name="Wang W."/>
            <person name="Stajich J.E."/>
            <person name="White M.M."/>
            <person name="Moncalvo J.M."/>
        </authorList>
    </citation>
    <scope>NUCLEOTIDE SEQUENCE [LARGE SCALE GENOMIC DNA]</scope>
    <source>
        <strain evidence="10 11">SWE-8-4</strain>
    </source>
</reference>
<comment type="similarity">
    <text evidence="9">Belongs to the methyltransferase superfamily. METTL18 family.</text>
</comment>
<gene>
    <name evidence="10" type="ORF">BB561_003980</name>
</gene>
<dbReference type="InterPro" id="IPR019410">
    <property type="entry name" value="Methyltransf_16"/>
</dbReference>
<evidence type="ECO:0000313" key="10">
    <source>
        <dbReference type="EMBL" id="PVU92193.1"/>
    </source>
</evidence>
<dbReference type="SUPFAM" id="SSF53335">
    <property type="entry name" value="S-adenosyl-L-methionine-dependent methyltransferases"/>
    <property type="match status" value="1"/>
</dbReference>
<evidence type="ECO:0000256" key="2">
    <source>
        <dbReference type="ARBA" id="ARBA00004496"/>
    </source>
</evidence>
<evidence type="ECO:0000256" key="1">
    <source>
        <dbReference type="ARBA" id="ARBA00004123"/>
    </source>
</evidence>
<evidence type="ECO:0000256" key="5">
    <source>
        <dbReference type="ARBA" id="ARBA00022603"/>
    </source>
</evidence>
<organism evidence="10 11">
    <name type="scientific">Smittium simulii</name>
    <dbReference type="NCBI Taxonomy" id="133385"/>
    <lineage>
        <taxon>Eukaryota</taxon>
        <taxon>Fungi</taxon>
        <taxon>Fungi incertae sedis</taxon>
        <taxon>Zoopagomycota</taxon>
        <taxon>Kickxellomycotina</taxon>
        <taxon>Harpellomycetes</taxon>
        <taxon>Harpellales</taxon>
        <taxon>Legeriomycetaceae</taxon>
        <taxon>Smittium</taxon>
    </lineage>
</organism>
<keyword evidence="11" id="KW-1185">Reference proteome</keyword>
<dbReference type="Proteomes" id="UP000245383">
    <property type="component" value="Unassembled WGS sequence"/>
</dbReference>
<proteinExistence type="inferred from homology"/>
<dbReference type="STRING" id="133385.A0A2T9YIN8"/>
<evidence type="ECO:0000256" key="6">
    <source>
        <dbReference type="ARBA" id="ARBA00022679"/>
    </source>
</evidence>
<comment type="caution">
    <text evidence="10">The sequence shown here is derived from an EMBL/GenBank/DDBJ whole genome shotgun (WGS) entry which is preliminary data.</text>
</comment>
<dbReference type="GO" id="GO:0005737">
    <property type="term" value="C:cytoplasm"/>
    <property type="evidence" value="ECO:0007669"/>
    <property type="project" value="UniProtKB-SubCell"/>
</dbReference>
<keyword evidence="5" id="KW-0489">Methyltransferase</keyword>
<keyword evidence="4" id="KW-0963">Cytoplasm</keyword>
<keyword evidence="7" id="KW-0949">S-adenosyl-L-methionine</keyword>
<protein>
    <recommendedName>
        <fullName evidence="3">protein-histidine N-methyltransferase</fullName>
        <ecNumber evidence="3">2.1.1.85</ecNumber>
    </recommendedName>
</protein>
<dbReference type="GO" id="GO:0005634">
    <property type="term" value="C:nucleus"/>
    <property type="evidence" value="ECO:0007669"/>
    <property type="project" value="UniProtKB-SubCell"/>
</dbReference>
<dbReference type="EMBL" id="MBFR01000171">
    <property type="protein sequence ID" value="PVU92193.1"/>
    <property type="molecule type" value="Genomic_DNA"/>
</dbReference>
<comment type="subcellular location">
    <subcellularLocation>
        <location evidence="2">Cytoplasm</location>
    </subcellularLocation>
    <subcellularLocation>
        <location evidence="1">Nucleus</location>
    </subcellularLocation>
</comment>
<dbReference type="Gene3D" id="3.40.50.150">
    <property type="entry name" value="Vaccinia Virus protein VP39"/>
    <property type="match status" value="1"/>
</dbReference>
<dbReference type="GO" id="GO:0018064">
    <property type="term" value="F:protein-L-histidine N-tele-methyltransferase activity"/>
    <property type="evidence" value="ECO:0007669"/>
    <property type="project" value="UniProtKB-EC"/>
</dbReference>
<keyword evidence="8" id="KW-0539">Nucleus</keyword>
<name>A0A2T9YIN8_9FUNG</name>
<evidence type="ECO:0000256" key="7">
    <source>
        <dbReference type="ARBA" id="ARBA00022691"/>
    </source>
</evidence>
<dbReference type="InterPro" id="IPR029063">
    <property type="entry name" value="SAM-dependent_MTases_sf"/>
</dbReference>
<keyword evidence="6" id="KW-0808">Transferase</keyword>
<evidence type="ECO:0000256" key="4">
    <source>
        <dbReference type="ARBA" id="ARBA00022490"/>
    </source>
</evidence>